<reference evidence="1" key="1">
    <citation type="submission" date="2018-10" db="EMBL/GenBank/DDBJ databases">
        <authorList>
            <person name="Gruber-Vodicka H."/>
            <person name="Jaeckle O."/>
        </authorList>
    </citation>
    <scope>NUCLEOTIDE SEQUENCE</scope>
</reference>
<proteinExistence type="predicted"/>
<sequence>MLCGHSDPSGRSCSLALSSEVAKRALHQPAKTLSGTE</sequence>
<evidence type="ECO:0000313" key="1">
    <source>
        <dbReference type="EMBL" id="VBB69651.1"/>
    </source>
</evidence>
<accession>A0A484H7W7</accession>
<dbReference type="EMBL" id="LR026963">
    <property type="protein sequence ID" value="VBB69651.1"/>
    <property type="molecule type" value="Genomic_DNA"/>
</dbReference>
<gene>
    <name evidence="1" type="ORF">RIEGSTA812A_PEG_1124</name>
</gene>
<protein>
    <submittedName>
        <fullName evidence="1">Uncharacterized protein</fullName>
    </submittedName>
</protein>
<organism evidence="1">
    <name type="scientific">invertebrate metagenome</name>
    <dbReference type="NCBI Taxonomy" id="1711999"/>
    <lineage>
        <taxon>unclassified sequences</taxon>
        <taxon>metagenomes</taxon>
        <taxon>organismal metagenomes</taxon>
    </lineage>
</organism>
<dbReference type="AlphaFoldDB" id="A0A484H7W7"/>
<name>A0A484H7W7_9ZZZZ</name>